<dbReference type="CDD" id="cd03416">
    <property type="entry name" value="CbiX_SirB_N"/>
    <property type="match status" value="1"/>
</dbReference>
<accession>A0A4P6Q0Y5</accession>
<dbReference type="Pfam" id="PF01903">
    <property type="entry name" value="CbiX"/>
    <property type="match status" value="2"/>
</dbReference>
<dbReference type="InterPro" id="IPR002762">
    <property type="entry name" value="CbiX-like"/>
</dbReference>
<proteinExistence type="predicted"/>
<sequence length="230" mass="23497">MALPTLLLAVHGTREPRGSAAARRLAGAVAELTGAPVRLGFADVLAPDVGEVAAGIDGPVVVVPAFLAAGYHVRVDIPAQLHRAGRGDAVVTGALGEDDRLLQAAVRRLRRAGWRTGEAVVLAAAGSSDPDARAQVDQAAQRLSRRLGGAGVEVGYVATAEPAVAEAVRRLRARGHRRVALASWLLAPGLFHQRLAEAGADSVARPLLPDAGVAAAVAARYQAAALLAAV</sequence>
<dbReference type="PANTHER" id="PTHR33542">
    <property type="entry name" value="SIROHYDROCHLORIN FERROCHELATASE, CHLOROPLASTIC"/>
    <property type="match status" value="1"/>
</dbReference>
<dbReference type="RefSeq" id="WP_207391510.1">
    <property type="nucleotide sequence ID" value="NZ_CP036455.1"/>
</dbReference>
<dbReference type="AlphaFoldDB" id="A0A4P6Q0Y5"/>
<evidence type="ECO:0000256" key="1">
    <source>
        <dbReference type="ARBA" id="ARBA00022723"/>
    </source>
</evidence>
<evidence type="ECO:0000313" key="3">
    <source>
        <dbReference type="EMBL" id="QBI54296.1"/>
    </source>
</evidence>
<evidence type="ECO:0000256" key="2">
    <source>
        <dbReference type="ARBA" id="ARBA00023239"/>
    </source>
</evidence>
<dbReference type="InterPro" id="IPR050963">
    <property type="entry name" value="Sirohydro_Cobaltochel/CbiX"/>
</dbReference>
<dbReference type="GO" id="GO:0016852">
    <property type="term" value="F:sirohydrochlorin cobaltochelatase activity"/>
    <property type="evidence" value="ECO:0007669"/>
    <property type="project" value="UniProtKB-EC"/>
</dbReference>
<keyword evidence="2 3" id="KW-0456">Lyase</keyword>
<protein>
    <submittedName>
        <fullName evidence="3">Sirohydrochlorin cobaltochelatase</fullName>
        <ecNumber evidence="3">4.99.1.3</ecNumber>
    </submittedName>
</protein>
<keyword evidence="1" id="KW-0479">Metal-binding</keyword>
<dbReference type="EC" id="4.99.1.3" evidence="3"/>
<reference evidence="3 4" key="1">
    <citation type="submission" date="2019-02" db="EMBL/GenBank/DDBJ databases">
        <authorList>
            <person name="Khodamoradi S."/>
            <person name="Hahnke R.L."/>
            <person name="Kaempfer P."/>
            <person name="Schumann P."/>
            <person name="Rohde M."/>
            <person name="Steinert M."/>
            <person name="Luzhetskyy A."/>
            <person name="Wink J."/>
            <person name="Ruckert C."/>
        </authorList>
    </citation>
    <scope>NUCLEOTIDE SEQUENCE [LARGE SCALE GENOMIC DNA]</scope>
    <source>
        <strain evidence="3 4">M2</strain>
    </source>
</reference>
<dbReference type="EMBL" id="CP036455">
    <property type="protein sequence ID" value="QBI54296.1"/>
    <property type="molecule type" value="Genomic_DNA"/>
</dbReference>
<dbReference type="KEGG" id="strr:EKD16_12570"/>
<dbReference type="Proteomes" id="UP000292235">
    <property type="component" value="Chromosome"/>
</dbReference>
<dbReference type="Gene3D" id="3.40.50.1400">
    <property type="match status" value="2"/>
</dbReference>
<organism evidence="3 4">
    <name type="scientific">Streptomonospora litoralis</name>
    <dbReference type="NCBI Taxonomy" id="2498135"/>
    <lineage>
        <taxon>Bacteria</taxon>
        <taxon>Bacillati</taxon>
        <taxon>Actinomycetota</taxon>
        <taxon>Actinomycetes</taxon>
        <taxon>Streptosporangiales</taxon>
        <taxon>Nocardiopsidaceae</taxon>
        <taxon>Streptomonospora</taxon>
    </lineage>
</organism>
<name>A0A4P6Q0Y5_9ACTN</name>
<dbReference type="SUPFAM" id="SSF53800">
    <property type="entry name" value="Chelatase"/>
    <property type="match status" value="1"/>
</dbReference>
<evidence type="ECO:0000313" key="4">
    <source>
        <dbReference type="Proteomes" id="UP000292235"/>
    </source>
</evidence>
<dbReference type="GO" id="GO:0046872">
    <property type="term" value="F:metal ion binding"/>
    <property type="evidence" value="ECO:0007669"/>
    <property type="project" value="UniProtKB-KW"/>
</dbReference>
<gene>
    <name evidence="3" type="primary">cbiX1</name>
    <name evidence="3" type="ORF">EKD16_12570</name>
</gene>
<dbReference type="PANTHER" id="PTHR33542:SF5">
    <property type="entry name" value="FERROCHELATASE CHE1"/>
    <property type="match status" value="1"/>
</dbReference>
<keyword evidence="4" id="KW-1185">Reference proteome</keyword>